<evidence type="ECO:0000313" key="1">
    <source>
        <dbReference type="EMBL" id="GAV27044.1"/>
    </source>
</evidence>
<sequence length="304" mass="35403">MNKVIQTFKGRLLQCSKISDSSIVVSTTLEMFEVKLETAGVQHYEAPLLGVAEASLDYNETQRLVYTSNGLYMVDNLNLTVYASILLSYINDVKVDKNTDRIMIAVWNPNETKTAILLKVSFNKEFSKFEVQNQMLKMDVINKVLIEPKCGLVSFSGEFYSYKNSNHFNNISGPCYQSPDKEWLYMEEQDCFSYITENKYFLILNQSDGNFICFDNVNQYFALDNDRFIIYKDDSLYFFDFQAFRLNGLCKLEKGFHVGKDLNIQWIDPLLLTWDKSRCSWKIKTGIFIIAINPSNIYEEYRIE</sequence>
<gene>
    <name evidence="1" type="ORF">PMKS-000505</name>
</gene>
<accession>A0A1Q2YBX8</accession>
<dbReference type="AlphaFoldDB" id="A0A1Q2YBX8"/>
<comment type="caution">
    <text evidence="1">The sequence shown here is derived from an EMBL/GenBank/DDBJ whole genome shotgun (WGS) entry which is preliminary data.</text>
</comment>
<proteinExistence type="predicted"/>
<dbReference type="OrthoDB" id="10488058at2759"/>
<protein>
    <submittedName>
        <fullName evidence="1">Uncharacterized protein</fullName>
    </submittedName>
</protein>
<reference evidence="1 2" key="1">
    <citation type="submission" date="2016-08" db="EMBL/GenBank/DDBJ databases">
        <title>Whole genome shotgun sequence of Pichia membranifaciens KS47-1.</title>
        <authorList>
            <person name="Konishi M."/>
            <person name="Ishida M."/>
            <person name="Arakawa T."/>
            <person name="Kato Y."/>
            <person name="Horiuchi J."/>
        </authorList>
    </citation>
    <scope>NUCLEOTIDE SEQUENCE [LARGE SCALE GENOMIC DNA]</scope>
    <source>
        <strain evidence="1 2">KS47-1</strain>
    </source>
</reference>
<keyword evidence="2" id="KW-1185">Reference proteome</keyword>
<dbReference type="EMBL" id="BDGI01000017">
    <property type="protein sequence ID" value="GAV27044.1"/>
    <property type="molecule type" value="Genomic_DNA"/>
</dbReference>
<evidence type="ECO:0000313" key="2">
    <source>
        <dbReference type="Proteomes" id="UP000186136"/>
    </source>
</evidence>
<organism evidence="1 2">
    <name type="scientific">Pichia membranifaciens</name>
    <dbReference type="NCBI Taxonomy" id="4926"/>
    <lineage>
        <taxon>Eukaryota</taxon>
        <taxon>Fungi</taxon>
        <taxon>Dikarya</taxon>
        <taxon>Ascomycota</taxon>
        <taxon>Saccharomycotina</taxon>
        <taxon>Pichiomycetes</taxon>
        <taxon>Pichiales</taxon>
        <taxon>Pichiaceae</taxon>
        <taxon>Pichia</taxon>
    </lineage>
</organism>
<name>A0A1Q2YBX8_9ASCO</name>
<dbReference type="Proteomes" id="UP000186136">
    <property type="component" value="Unassembled WGS sequence"/>
</dbReference>